<feature type="region of interest" description="Disordered" evidence="1">
    <location>
        <begin position="97"/>
        <end position="179"/>
    </location>
</feature>
<feature type="compositionally biased region" description="Low complexity" evidence="1">
    <location>
        <begin position="167"/>
        <end position="176"/>
    </location>
</feature>
<reference evidence="2 3" key="1">
    <citation type="submission" date="2020-08" db="EMBL/GenBank/DDBJ databases">
        <title>Plant Genome Project.</title>
        <authorList>
            <person name="Zhang R.-G."/>
        </authorList>
    </citation>
    <scope>NUCLEOTIDE SEQUENCE [LARGE SCALE GENOMIC DNA]</scope>
    <source>
        <tissue evidence="2">Rhizome</tissue>
    </source>
</reference>
<name>A0A8J5KDT3_ZINOF</name>
<evidence type="ECO:0000256" key="1">
    <source>
        <dbReference type="SAM" id="MobiDB-lite"/>
    </source>
</evidence>
<organism evidence="2 3">
    <name type="scientific">Zingiber officinale</name>
    <name type="common">Ginger</name>
    <name type="synonym">Amomum zingiber</name>
    <dbReference type="NCBI Taxonomy" id="94328"/>
    <lineage>
        <taxon>Eukaryota</taxon>
        <taxon>Viridiplantae</taxon>
        <taxon>Streptophyta</taxon>
        <taxon>Embryophyta</taxon>
        <taxon>Tracheophyta</taxon>
        <taxon>Spermatophyta</taxon>
        <taxon>Magnoliopsida</taxon>
        <taxon>Liliopsida</taxon>
        <taxon>Zingiberales</taxon>
        <taxon>Zingiberaceae</taxon>
        <taxon>Zingiber</taxon>
    </lineage>
</organism>
<feature type="compositionally biased region" description="Basic and acidic residues" evidence="1">
    <location>
        <begin position="147"/>
        <end position="160"/>
    </location>
</feature>
<dbReference type="OrthoDB" id="776574at2759"/>
<dbReference type="EMBL" id="JACMSC010000018">
    <property type="protein sequence ID" value="KAG6477153.1"/>
    <property type="molecule type" value="Genomic_DNA"/>
</dbReference>
<evidence type="ECO:0000313" key="2">
    <source>
        <dbReference type="EMBL" id="KAG6477153.1"/>
    </source>
</evidence>
<sequence>MINQFSFANPRASFDYSDYEQGEAEHKDDSSTPSPLLWKNMNFPMTRSASSSPRAQEIVSYRQEMMDLVRGMPESAYELSLRDLVETPRIVKNVEEAAETRQEGAKNKAEKATDRSKGGLFLKTSVPVLDGGKTKSSKSNSFAKVSPKPEAEKGLRELQGRGRSRIKSSSETSSSSRKMRGCCCGFLATNKSKSKETSKEVN</sequence>
<feature type="compositionally biased region" description="Basic and acidic residues" evidence="1">
    <location>
        <begin position="97"/>
        <end position="117"/>
    </location>
</feature>
<dbReference type="PANTHER" id="PTHR34193">
    <property type="entry name" value="OS11G0199801 PROTEIN"/>
    <property type="match status" value="1"/>
</dbReference>
<proteinExistence type="predicted"/>
<dbReference type="PANTHER" id="PTHR34193:SF18">
    <property type="entry name" value="OS11G0199801 PROTEIN"/>
    <property type="match status" value="1"/>
</dbReference>
<evidence type="ECO:0000313" key="3">
    <source>
        <dbReference type="Proteomes" id="UP000734854"/>
    </source>
</evidence>
<comment type="caution">
    <text evidence="2">The sequence shown here is derived from an EMBL/GenBank/DDBJ whole genome shotgun (WGS) entry which is preliminary data.</text>
</comment>
<dbReference type="AlphaFoldDB" id="A0A8J5KDT3"/>
<feature type="region of interest" description="Disordered" evidence="1">
    <location>
        <begin position="18"/>
        <end position="39"/>
    </location>
</feature>
<keyword evidence="3" id="KW-1185">Reference proteome</keyword>
<accession>A0A8J5KDT3</accession>
<gene>
    <name evidence="2" type="ORF">ZIOFF_066405</name>
</gene>
<protein>
    <submittedName>
        <fullName evidence="2">Uncharacterized protein</fullName>
    </submittedName>
</protein>
<dbReference type="Proteomes" id="UP000734854">
    <property type="component" value="Unassembled WGS sequence"/>
</dbReference>